<evidence type="ECO:0000313" key="4">
    <source>
        <dbReference type="EnsemblPlants" id="Zm00001eb401260_P002"/>
    </source>
</evidence>
<dbReference type="ExpressionAtlas" id="K7VL13">
    <property type="expression patterns" value="baseline and differential"/>
</dbReference>
<dbReference type="EMBL" id="CM000785">
    <property type="protein sequence ID" value="AQL09121.1"/>
    <property type="molecule type" value="Genomic_DNA"/>
</dbReference>
<dbReference type="Gramene" id="Zm00001eb401260_T002">
    <property type="protein sequence ID" value="Zm00001eb401260_P002"/>
    <property type="gene ID" value="Zm00001eb401260"/>
</dbReference>
<dbReference type="InterPro" id="IPR044288">
    <property type="entry name" value="ZNF598/HEL2"/>
</dbReference>
<gene>
    <name evidence="4" type="primary">LOC103639484</name>
    <name evidence="3" type="ORF">ZEAMMB73_Zm00001d048205</name>
</gene>
<dbReference type="Proteomes" id="UP000007305">
    <property type="component" value="Chromosome 9"/>
</dbReference>
<protein>
    <submittedName>
        <fullName evidence="3">RING/U-box superfamily protein</fullName>
    </submittedName>
</protein>
<dbReference type="GO" id="GO:0008270">
    <property type="term" value="F:zinc ion binding"/>
    <property type="evidence" value="ECO:0007669"/>
    <property type="project" value="UniProtKB-KW"/>
</dbReference>
<feature type="domain" description="RING-type" evidence="2">
    <location>
        <begin position="5"/>
        <end position="46"/>
    </location>
</feature>
<evidence type="ECO:0000313" key="3">
    <source>
        <dbReference type="EMBL" id="AQL09121.1"/>
    </source>
</evidence>
<keyword evidence="1" id="KW-0863">Zinc-finger</keyword>
<dbReference type="AlphaFoldDB" id="K7VL13"/>
<reference evidence="4" key="4">
    <citation type="submission" date="2021-05" db="UniProtKB">
        <authorList>
            <consortium name="EnsemblPlants"/>
        </authorList>
    </citation>
    <scope>IDENTIFICATION</scope>
    <source>
        <strain evidence="4">cv. B73</strain>
    </source>
</reference>
<dbReference type="PANTHER" id="PTHR22938:SF19">
    <property type="entry name" value="RING-TYPE E3 UBIQUITIN TRANSFERASE"/>
    <property type="match status" value="1"/>
</dbReference>
<keyword evidence="1" id="KW-0479">Metal-binding</keyword>
<dbReference type="GO" id="GO:0061630">
    <property type="term" value="F:ubiquitin protein ligase activity"/>
    <property type="evidence" value="ECO:0007669"/>
    <property type="project" value="InterPro"/>
</dbReference>
<dbReference type="PaxDb" id="4577-GRMZM2G004119_P01"/>
<accession>K7VL13</accession>
<dbReference type="OrthoDB" id="3838338at2759"/>
<evidence type="ECO:0000259" key="2">
    <source>
        <dbReference type="PROSITE" id="PS50089"/>
    </source>
</evidence>
<dbReference type="EnsemblPlants" id="Zm00001eb401260_T002">
    <property type="protein sequence ID" value="Zm00001eb401260_P002"/>
    <property type="gene ID" value="Zm00001eb401260"/>
</dbReference>
<dbReference type="HOGENOM" id="CLU_098824_1_0_1"/>
<evidence type="ECO:0000256" key="1">
    <source>
        <dbReference type="PROSITE-ProRule" id="PRU00175"/>
    </source>
</evidence>
<reference evidence="4" key="3">
    <citation type="submission" date="2019-07" db="EMBL/GenBank/DDBJ databases">
        <authorList>
            <person name="Seetharam A."/>
            <person name="Woodhouse M."/>
            <person name="Cannon E."/>
        </authorList>
    </citation>
    <scope>NUCLEOTIDE SEQUENCE [LARGE SCALE GENOMIC DNA]</scope>
    <source>
        <strain evidence="4">cv. B73</strain>
    </source>
</reference>
<proteinExistence type="predicted"/>
<evidence type="ECO:0000313" key="5">
    <source>
        <dbReference type="Proteomes" id="UP000007305"/>
    </source>
</evidence>
<reference evidence="5" key="1">
    <citation type="journal article" date="2009" name="Science">
        <title>The B73 maize genome: complexity, diversity, and dynamics.</title>
        <authorList>
            <person name="Schnable P.S."/>
            <person name="Ware D."/>
            <person name="Fulton R.S."/>
            <person name="Stein J.C."/>
            <person name="Wei F."/>
            <person name="Pasternak S."/>
            <person name="Liang C."/>
            <person name="Zhang J."/>
            <person name="Fulton L."/>
            <person name="Graves T.A."/>
            <person name="Minx P."/>
            <person name="Reily A.D."/>
            <person name="Courtney L."/>
            <person name="Kruchowski S.S."/>
            <person name="Tomlinson C."/>
            <person name="Strong C."/>
            <person name="Delehaunty K."/>
            <person name="Fronick C."/>
            <person name="Courtney B."/>
            <person name="Rock S.M."/>
            <person name="Belter E."/>
            <person name="Du F."/>
            <person name="Kim K."/>
            <person name="Abbott R.M."/>
            <person name="Cotton M."/>
            <person name="Levy A."/>
            <person name="Marchetto P."/>
            <person name="Ochoa K."/>
            <person name="Jackson S.M."/>
            <person name="Gillam B."/>
            <person name="Chen W."/>
            <person name="Yan L."/>
            <person name="Higginbotham J."/>
            <person name="Cardenas M."/>
            <person name="Waligorski J."/>
            <person name="Applebaum E."/>
            <person name="Phelps L."/>
            <person name="Falcone J."/>
            <person name="Kanchi K."/>
            <person name="Thane T."/>
            <person name="Scimone A."/>
            <person name="Thane N."/>
            <person name="Henke J."/>
            <person name="Wang T."/>
            <person name="Ruppert J."/>
            <person name="Shah N."/>
            <person name="Rotter K."/>
            <person name="Hodges J."/>
            <person name="Ingenthron E."/>
            <person name="Cordes M."/>
            <person name="Kohlberg S."/>
            <person name="Sgro J."/>
            <person name="Delgado B."/>
            <person name="Mead K."/>
            <person name="Chinwalla A."/>
            <person name="Leonard S."/>
            <person name="Crouse K."/>
            <person name="Collura K."/>
            <person name="Kudrna D."/>
            <person name="Currie J."/>
            <person name="He R."/>
            <person name="Angelova A."/>
            <person name="Rajasekar S."/>
            <person name="Mueller T."/>
            <person name="Lomeli R."/>
            <person name="Scara G."/>
            <person name="Ko A."/>
            <person name="Delaney K."/>
            <person name="Wissotski M."/>
            <person name="Lopez G."/>
            <person name="Campos D."/>
            <person name="Braidotti M."/>
            <person name="Ashley E."/>
            <person name="Golser W."/>
            <person name="Kim H."/>
            <person name="Lee S."/>
            <person name="Lin J."/>
            <person name="Dujmic Z."/>
            <person name="Kim W."/>
            <person name="Talag J."/>
            <person name="Zuccolo A."/>
            <person name="Fan C."/>
            <person name="Sebastian A."/>
            <person name="Kramer M."/>
            <person name="Spiegel L."/>
            <person name="Nascimento L."/>
            <person name="Zutavern T."/>
            <person name="Miller B."/>
            <person name="Ambroise C."/>
            <person name="Muller S."/>
            <person name="Spooner W."/>
            <person name="Narechania A."/>
            <person name="Ren L."/>
            <person name="Wei S."/>
            <person name="Kumari S."/>
            <person name="Faga B."/>
            <person name="Levy M.J."/>
            <person name="McMahan L."/>
            <person name="Van Buren P."/>
            <person name="Vaughn M.W."/>
            <person name="Ying K."/>
            <person name="Yeh C.-T."/>
            <person name="Emrich S.J."/>
            <person name="Jia Y."/>
            <person name="Kalyanaraman A."/>
            <person name="Hsia A.-P."/>
            <person name="Barbazuk W.B."/>
            <person name="Baucom R.S."/>
            <person name="Brutnell T.P."/>
            <person name="Carpita N.C."/>
            <person name="Chaparro C."/>
            <person name="Chia J.-M."/>
            <person name="Deragon J.-M."/>
            <person name="Estill J.C."/>
            <person name="Fu Y."/>
            <person name="Jeddeloh J.A."/>
            <person name="Han Y."/>
            <person name="Lee H."/>
            <person name="Li P."/>
            <person name="Lisch D.R."/>
            <person name="Liu S."/>
            <person name="Liu Z."/>
            <person name="Nagel D.H."/>
            <person name="McCann M.C."/>
            <person name="SanMiguel P."/>
            <person name="Myers A.M."/>
            <person name="Nettleton D."/>
            <person name="Nguyen J."/>
            <person name="Penning B.W."/>
            <person name="Ponnala L."/>
            <person name="Schneider K.L."/>
            <person name="Schwartz D.C."/>
            <person name="Sharma A."/>
            <person name="Soderlund C."/>
            <person name="Springer N.M."/>
            <person name="Sun Q."/>
            <person name="Wang H."/>
            <person name="Waterman M."/>
            <person name="Westerman R."/>
            <person name="Wolfgruber T.K."/>
            <person name="Yang L."/>
            <person name="Yu Y."/>
            <person name="Zhang L."/>
            <person name="Zhou S."/>
            <person name="Zhu Q."/>
            <person name="Bennetzen J.L."/>
            <person name="Dawe R.K."/>
            <person name="Jiang J."/>
            <person name="Jiang N."/>
            <person name="Presting G.G."/>
            <person name="Wessler S.R."/>
            <person name="Aluru S."/>
            <person name="Martienssen R.A."/>
            <person name="Clifton S.W."/>
            <person name="McCombie W.R."/>
            <person name="Wing R.A."/>
            <person name="Wilson R.K."/>
        </authorList>
    </citation>
    <scope>NUCLEOTIDE SEQUENCE [LARGE SCALE GENOMIC DNA]</scope>
    <source>
        <strain evidence="5">cv. B73</strain>
    </source>
</reference>
<dbReference type="PANTHER" id="PTHR22938">
    <property type="entry name" value="ZINC FINGER PROTEIN 598"/>
    <property type="match status" value="1"/>
</dbReference>
<dbReference type="GO" id="GO:0072344">
    <property type="term" value="P:rescue of stalled ribosome"/>
    <property type="evidence" value="ECO:0007669"/>
    <property type="project" value="InterPro"/>
</dbReference>
<dbReference type="PROSITE" id="PS50089">
    <property type="entry name" value="ZF_RING_2"/>
    <property type="match status" value="1"/>
</dbReference>
<dbReference type="InterPro" id="IPR001841">
    <property type="entry name" value="Znf_RING"/>
</dbReference>
<dbReference type="eggNOG" id="KOG2231">
    <property type="taxonomic scope" value="Eukaryota"/>
</dbReference>
<name>K7VL13_MAIZE</name>
<sequence>MEDFCAVCADTLEWVAYGSCGHRDVCSTCIVRLRFVMGDNKCCICKTVCPFVFVTKAMGKYTRVITDFSVLPAGVNEGKAGDFWYHEDTKAYFDDADHYRMIRTMCQLSCNVCDNAEDQVAQAKRKSKFRSIEQLKGHLYCVHS</sequence>
<organism evidence="4 5">
    <name type="scientific">Zea mays</name>
    <name type="common">Maize</name>
    <dbReference type="NCBI Taxonomy" id="4577"/>
    <lineage>
        <taxon>Eukaryota</taxon>
        <taxon>Viridiplantae</taxon>
        <taxon>Streptophyta</taxon>
        <taxon>Embryophyta</taxon>
        <taxon>Tracheophyta</taxon>
        <taxon>Spermatophyta</taxon>
        <taxon>Magnoliopsida</taxon>
        <taxon>Liliopsida</taxon>
        <taxon>Poales</taxon>
        <taxon>Poaceae</taxon>
        <taxon>PACMAD clade</taxon>
        <taxon>Panicoideae</taxon>
        <taxon>Andropogonodae</taxon>
        <taxon>Andropogoneae</taxon>
        <taxon>Tripsacinae</taxon>
        <taxon>Zea</taxon>
    </lineage>
</organism>
<reference evidence="3" key="2">
    <citation type="submission" date="2015-12" db="EMBL/GenBank/DDBJ databases">
        <title>Update maize B73 reference genome by single molecule sequencing technologies.</title>
        <authorList>
            <consortium name="Maize Genome Sequencing Project"/>
            <person name="Ware D."/>
        </authorList>
    </citation>
    <scope>NUCLEOTIDE SEQUENCE</scope>
    <source>
        <tissue evidence="3">Seedling</tissue>
    </source>
</reference>
<keyword evidence="1" id="KW-0862">Zinc</keyword>
<keyword evidence="5" id="KW-1185">Reference proteome</keyword>